<dbReference type="PANTHER" id="PTHR16305">
    <property type="entry name" value="TESTICULAR SOLUBLE ADENYLYL CYCLASE"/>
    <property type="match status" value="1"/>
</dbReference>
<dbReference type="InterPro" id="IPR001054">
    <property type="entry name" value="A/G_cyclase"/>
</dbReference>
<comment type="caution">
    <text evidence="4">The sequence shown here is derived from an EMBL/GenBank/DDBJ whole genome shotgun (WGS) entry which is preliminary data.</text>
</comment>
<dbReference type="GO" id="GO:0004016">
    <property type="term" value="F:adenylate cyclase activity"/>
    <property type="evidence" value="ECO:0007669"/>
    <property type="project" value="UniProtKB-ARBA"/>
</dbReference>
<protein>
    <recommendedName>
        <fullName evidence="3">Guanylate cyclase domain-containing protein</fullName>
    </recommendedName>
</protein>
<proteinExistence type="predicted"/>
<dbReference type="OrthoDB" id="2974768at2"/>
<evidence type="ECO:0000256" key="2">
    <source>
        <dbReference type="ARBA" id="ARBA00022840"/>
    </source>
</evidence>
<dbReference type="GO" id="GO:0005524">
    <property type="term" value="F:ATP binding"/>
    <property type="evidence" value="ECO:0007669"/>
    <property type="project" value="UniProtKB-KW"/>
</dbReference>
<dbReference type="Pfam" id="PF00211">
    <property type="entry name" value="Guanylate_cyc"/>
    <property type="match status" value="1"/>
</dbReference>
<dbReference type="InterPro" id="IPR029787">
    <property type="entry name" value="Nucleotide_cyclase"/>
</dbReference>
<name>A0A512NET6_9HYPH</name>
<dbReference type="SUPFAM" id="SSF55073">
    <property type="entry name" value="Nucleotide cyclase"/>
    <property type="match status" value="1"/>
</dbReference>
<dbReference type="Proteomes" id="UP000321058">
    <property type="component" value="Unassembled WGS sequence"/>
</dbReference>
<dbReference type="Gene3D" id="1.25.40.10">
    <property type="entry name" value="Tetratricopeptide repeat domain"/>
    <property type="match status" value="1"/>
</dbReference>
<dbReference type="InterPro" id="IPR011990">
    <property type="entry name" value="TPR-like_helical_dom_sf"/>
</dbReference>
<dbReference type="EMBL" id="BKAJ01000081">
    <property type="protein sequence ID" value="GEP57465.1"/>
    <property type="molecule type" value="Genomic_DNA"/>
</dbReference>
<evidence type="ECO:0000313" key="4">
    <source>
        <dbReference type="EMBL" id="GEP57465.1"/>
    </source>
</evidence>
<dbReference type="SMART" id="SM00044">
    <property type="entry name" value="CYCc"/>
    <property type="match status" value="1"/>
</dbReference>
<dbReference type="CDD" id="cd07302">
    <property type="entry name" value="CHD"/>
    <property type="match status" value="1"/>
</dbReference>
<dbReference type="PROSITE" id="PS50125">
    <property type="entry name" value="GUANYLATE_CYCLASE_2"/>
    <property type="match status" value="1"/>
</dbReference>
<dbReference type="Gene3D" id="3.40.50.300">
    <property type="entry name" value="P-loop containing nucleotide triphosphate hydrolases"/>
    <property type="match status" value="1"/>
</dbReference>
<dbReference type="AlphaFoldDB" id="A0A512NET6"/>
<organism evidence="4 5">
    <name type="scientific">Reyranella soli</name>
    <dbReference type="NCBI Taxonomy" id="1230389"/>
    <lineage>
        <taxon>Bacteria</taxon>
        <taxon>Pseudomonadati</taxon>
        <taxon>Pseudomonadota</taxon>
        <taxon>Alphaproteobacteria</taxon>
        <taxon>Hyphomicrobiales</taxon>
        <taxon>Reyranellaceae</taxon>
        <taxon>Reyranella</taxon>
    </lineage>
</organism>
<keyword evidence="1" id="KW-0547">Nucleotide-binding</keyword>
<dbReference type="GO" id="GO:0035556">
    <property type="term" value="P:intracellular signal transduction"/>
    <property type="evidence" value="ECO:0007669"/>
    <property type="project" value="InterPro"/>
</dbReference>
<dbReference type="InterPro" id="IPR027417">
    <property type="entry name" value="P-loop_NTPase"/>
</dbReference>
<evidence type="ECO:0000256" key="1">
    <source>
        <dbReference type="ARBA" id="ARBA00022741"/>
    </source>
</evidence>
<sequence>MRNLADSPERSIVTILAVDTVNSTGHIAGDDPDDAQVLLDRIYDHLNSAVTRAGGMFLNFSGDGGIAAFGWPQSLEDHADRACEAAWLIQQPGLAGQPLRDASKRPIHFRVGIHSGLVGLRRMNMEIGARLDPVGATVHVAAQLQKSAEPDGSLVTSQTLDLCRIEQDVTPLDALPFLTQIKARAFLLHPRPNQLDIKPSPRIYGAPLVGRLDELQTLRAALVDNDKGHRALALIGEPGIGKSRLAAAVIEDAQKSSIAVLVFYGDAHKRATPYSTMRSLILARLSLNETTSDNDIISALNDHGLDDLVGGPLGTVLLANRPGKEEDGSRLTPTQVARVLIGAFKTLIKGTPILIVVEDLHLLDPESIRCLRLLARELVDAQTLIVTGRPEAMRDAREITDTVMRLPPLPRDEMAKLAQQLSPKGVLPERVLHKVLDRADGIPFVLEQIMLSIDAAGAANVDFSPQSVQSAIHARLNRLAAPAKACAQALSVLGEEVETDFALRTLKLSRDAFERDRSELEQLEIVYPAERESIRFRHAIVAESCLATVPGLRRQELHRAAIDAIKSIHPDLNAQYERLAFHAEGARNDVEALNYLWLAALRARRSSASGSLHLMFSRAIRFTERIGEPAERQYVDFVLMAFDPLQQIGEFRRLSPYLTRAMELAGKQNREDKVCAALCHMSMVSWFDGRYAEGLKQSESALAIATKLGYLPLIFAAKFMLASVLHGMADMPRAIGLQRELCEMLSGKLETARLGAAAIPGSVVRSFLSWFLMEVGAYEEGLTMVKRALEIAEQQREPYSEVLARLGMGRNLIKLKRNQEAVECLEIAIALIERNGYFAGLPHITGLLATALTRSQRAERAVRIVENWFELGQEERTGRLELYYLNAGYAEALFDSGRIERCLAAIDQALEIGRSIANPCLIVQGLGLRARFLRESGSGQDFERDLAEQRDLCRQYGLVAET</sequence>
<dbReference type="RefSeq" id="WP_147151838.1">
    <property type="nucleotide sequence ID" value="NZ_BKAJ01000081.1"/>
</dbReference>
<dbReference type="PANTHER" id="PTHR16305:SF28">
    <property type="entry name" value="GUANYLATE CYCLASE DOMAIN-CONTAINING PROTEIN"/>
    <property type="match status" value="1"/>
</dbReference>
<dbReference type="GO" id="GO:0009190">
    <property type="term" value="P:cyclic nucleotide biosynthetic process"/>
    <property type="evidence" value="ECO:0007669"/>
    <property type="project" value="InterPro"/>
</dbReference>
<evidence type="ECO:0000313" key="5">
    <source>
        <dbReference type="Proteomes" id="UP000321058"/>
    </source>
</evidence>
<keyword evidence="5" id="KW-1185">Reference proteome</keyword>
<dbReference type="GO" id="GO:0005737">
    <property type="term" value="C:cytoplasm"/>
    <property type="evidence" value="ECO:0007669"/>
    <property type="project" value="TreeGrafter"/>
</dbReference>
<dbReference type="SUPFAM" id="SSF48452">
    <property type="entry name" value="TPR-like"/>
    <property type="match status" value="2"/>
</dbReference>
<accession>A0A512NET6</accession>
<keyword evidence="2" id="KW-0067">ATP-binding</keyword>
<reference evidence="4 5" key="1">
    <citation type="submission" date="2019-07" db="EMBL/GenBank/DDBJ databases">
        <title>Whole genome shotgun sequence of Reyranella soli NBRC 108950.</title>
        <authorList>
            <person name="Hosoyama A."/>
            <person name="Uohara A."/>
            <person name="Ohji S."/>
            <person name="Ichikawa N."/>
        </authorList>
    </citation>
    <scope>NUCLEOTIDE SEQUENCE [LARGE SCALE GENOMIC DNA]</scope>
    <source>
        <strain evidence="4 5">NBRC 108950</strain>
    </source>
</reference>
<evidence type="ECO:0000259" key="3">
    <source>
        <dbReference type="PROSITE" id="PS50125"/>
    </source>
</evidence>
<gene>
    <name evidence="4" type="ORF">RSO01_46310</name>
</gene>
<dbReference type="Gene3D" id="3.30.70.1230">
    <property type="entry name" value="Nucleotide cyclase"/>
    <property type="match status" value="1"/>
</dbReference>
<feature type="domain" description="Guanylate cyclase" evidence="3">
    <location>
        <begin position="14"/>
        <end position="145"/>
    </location>
</feature>
<dbReference type="InterPro" id="IPR041664">
    <property type="entry name" value="AAA_16"/>
</dbReference>
<dbReference type="SUPFAM" id="SSF52540">
    <property type="entry name" value="P-loop containing nucleoside triphosphate hydrolases"/>
    <property type="match status" value="1"/>
</dbReference>
<dbReference type="Pfam" id="PF13191">
    <property type="entry name" value="AAA_16"/>
    <property type="match status" value="1"/>
</dbReference>